<dbReference type="GeneID" id="78405338"/>
<proteinExistence type="predicted"/>
<protein>
    <recommendedName>
        <fullName evidence="1">BioF2-like acetyltransferase domain-containing protein</fullName>
    </recommendedName>
</protein>
<comment type="caution">
    <text evidence="2">The sequence shown here is derived from an EMBL/GenBank/DDBJ whole genome shotgun (WGS) entry which is preliminary data.</text>
</comment>
<gene>
    <name evidence="2" type="ORF">BACCOPRO_03829</name>
</gene>
<reference evidence="2 3" key="1">
    <citation type="submission" date="2008-12" db="EMBL/GenBank/DDBJ databases">
        <authorList>
            <person name="Fulton L."/>
            <person name="Clifton S."/>
            <person name="Fulton B."/>
            <person name="Xu J."/>
            <person name="Minx P."/>
            <person name="Pepin K.H."/>
            <person name="Johnson M."/>
            <person name="Bhonagiri V."/>
            <person name="Nash W.E."/>
            <person name="Mardis E.R."/>
            <person name="Wilson R.K."/>
        </authorList>
    </citation>
    <scope>NUCLEOTIDE SEQUENCE [LARGE SCALE GENOMIC DNA]</scope>
    <source>
        <strain evidence="2 3">DSM 18228</strain>
    </source>
</reference>
<evidence type="ECO:0000259" key="1">
    <source>
        <dbReference type="Pfam" id="PF13480"/>
    </source>
</evidence>
<accession>S0FDY9</accession>
<dbReference type="EMBL" id="ACBW01000236">
    <property type="protein sequence ID" value="EEF78302.1"/>
    <property type="molecule type" value="Genomic_DNA"/>
</dbReference>
<dbReference type="Proteomes" id="UP000014073">
    <property type="component" value="Unassembled WGS sequence"/>
</dbReference>
<sequence>MQMLKKNPKFAYMALRLSTYYHSEDIPALPGDNLFHSTELFRVLEQTPGYTPVMLVAFEGESPVGKLLSITRRQFSLWGGWSKTFVYGVGDYFGGSMKREEVFREMLAYLTLRHEEDSFLIEFRNLEEPLFGYRYFRANGYFPVKWLRVRNSIHQELIDKWMSASRKRQIHNGLKHGAVMEVARSEEDVCALFTMLRQYYLPKVHRYFPDIRFFLSLISEPSRRELGKIFVVKYKGKVIGGSVCLFSGDCAYLLFSGGMRKSYAWLYPGVLAVWNAMLYAREQGYAHFEFIDAGLPFRRYGFRDFILRFGGKQLSSRRWFRVRWEWLNRLLIKIYV</sequence>
<keyword evidence="3" id="KW-1185">Reference proteome</keyword>
<dbReference type="RefSeq" id="WP_008145470.1">
    <property type="nucleotide sequence ID" value="NZ_EQ973651.1"/>
</dbReference>
<evidence type="ECO:0000313" key="2">
    <source>
        <dbReference type="EMBL" id="EEF78302.1"/>
    </source>
</evidence>
<dbReference type="STRING" id="547042.BACCOPRO_03829"/>
<dbReference type="Gene3D" id="3.40.630.30">
    <property type="match status" value="1"/>
</dbReference>
<dbReference type="PANTHER" id="PTHR36174">
    <property type="entry name" value="LIPID II:GLYCINE GLYCYLTRANSFERASE"/>
    <property type="match status" value="1"/>
</dbReference>
<dbReference type="InterPro" id="IPR038740">
    <property type="entry name" value="BioF2-like_GNAT_dom"/>
</dbReference>
<dbReference type="SUPFAM" id="SSF55729">
    <property type="entry name" value="Acyl-CoA N-acyltransferases (Nat)"/>
    <property type="match status" value="1"/>
</dbReference>
<organism evidence="2 3">
    <name type="scientific">Phocaeicola coprophilus DSM 18228 = JCM 13818</name>
    <dbReference type="NCBI Taxonomy" id="547042"/>
    <lineage>
        <taxon>Bacteria</taxon>
        <taxon>Pseudomonadati</taxon>
        <taxon>Bacteroidota</taxon>
        <taxon>Bacteroidia</taxon>
        <taxon>Bacteroidales</taxon>
        <taxon>Bacteroidaceae</taxon>
        <taxon>Phocaeicola</taxon>
    </lineage>
</organism>
<name>S0FDY9_9BACT</name>
<dbReference type="InterPro" id="IPR016181">
    <property type="entry name" value="Acyl_CoA_acyltransferase"/>
</dbReference>
<evidence type="ECO:0000313" key="3">
    <source>
        <dbReference type="Proteomes" id="UP000014073"/>
    </source>
</evidence>
<dbReference type="eggNOG" id="COG2348">
    <property type="taxonomic scope" value="Bacteria"/>
</dbReference>
<dbReference type="AlphaFoldDB" id="S0FDY9"/>
<dbReference type="HOGENOM" id="CLU_849057_0_0_10"/>
<dbReference type="InterPro" id="IPR050644">
    <property type="entry name" value="PG_Glycine_Bridge_Synth"/>
</dbReference>
<dbReference type="Pfam" id="PF13480">
    <property type="entry name" value="Acetyltransf_6"/>
    <property type="match status" value="1"/>
</dbReference>
<dbReference type="PANTHER" id="PTHR36174:SF1">
    <property type="entry name" value="LIPID II:GLYCINE GLYCYLTRANSFERASE"/>
    <property type="match status" value="1"/>
</dbReference>
<feature type="domain" description="BioF2-like acetyltransferase" evidence="1">
    <location>
        <begin position="167"/>
        <end position="296"/>
    </location>
</feature>